<comment type="subcellular location">
    <subcellularLocation>
        <location evidence="1">Cytoplasmic vesicle</location>
        <location evidence="1">Secretory vesicle membrane</location>
        <topology evidence="1">Multi-pass membrane protein</topology>
    </subcellularLocation>
</comment>
<evidence type="ECO:0000256" key="8">
    <source>
        <dbReference type="ARBA" id="ARBA00022989"/>
    </source>
</evidence>
<feature type="compositionally biased region" description="Basic and acidic residues" evidence="13">
    <location>
        <begin position="697"/>
        <end position="707"/>
    </location>
</feature>
<evidence type="ECO:0000313" key="19">
    <source>
        <dbReference type="RefSeq" id="XP_016984613.1"/>
    </source>
</evidence>
<feature type="transmembrane region" description="Helical" evidence="14">
    <location>
        <begin position="546"/>
        <end position="569"/>
    </location>
</feature>
<dbReference type="Pfam" id="PF01545">
    <property type="entry name" value="Cation_efflux"/>
    <property type="match status" value="1"/>
</dbReference>
<dbReference type="InterPro" id="IPR002524">
    <property type="entry name" value="Cation_efflux"/>
</dbReference>
<dbReference type="InterPro" id="IPR058533">
    <property type="entry name" value="Cation_efflux_TM"/>
</dbReference>
<keyword evidence="11" id="KW-0968">Cytoplasmic vesicle</keyword>
<evidence type="ECO:0000256" key="6">
    <source>
        <dbReference type="ARBA" id="ARBA00022833"/>
    </source>
</evidence>
<accession>A0A6P4FBD3</accession>
<keyword evidence="6" id="KW-0862">Zinc</keyword>
<feature type="compositionally biased region" description="Polar residues" evidence="13">
    <location>
        <begin position="174"/>
        <end position="185"/>
    </location>
</feature>
<dbReference type="InterPro" id="IPR050681">
    <property type="entry name" value="CDF/SLC30A"/>
</dbReference>
<evidence type="ECO:0000256" key="12">
    <source>
        <dbReference type="ARBA" id="ARBA00048349"/>
    </source>
</evidence>
<feature type="domain" description="Cation efflux protein cytoplasmic" evidence="16">
    <location>
        <begin position="609"/>
        <end position="683"/>
    </location>
</feature>
<keyword evidence="7" id="KW-0864">Zinc transport</keyword>
<evidence type="ECO:0000256" key="7">
    <source>
        <dbReference type="ARBA" id="ARBA00022906"/>
    </source>
</evidence>
<feature type="compositionally biased region" description="Basic and acidic residues" evidence="13">
    <location>
        <begin position="311"/>
        <end position="336"/>
    </location>
</feature>
<dbReference type="PANTHER" id="PTHR11562">
    <property type="entry name" value="CATION EFFLUX PROTEIN/ ZINC TRANSPORTER"/>
    <property type="match status" value="1"/>
</dbReference>
<evidence type="ECO:0000256" key="10">
    <source>
        <dbReference type="ARBA" id="ARBA00023136"/>
    </source>
</evidence>
<evidence type="ECO:0000256" key="14">
    <source>
        <dbReference type="SAM" id="Phobius"/>
    </source>
</evidence>
<dbReference type="RefSeq" id="XP_016984613.1">
    <property type="nucleotide sequence ID" value="XM_017129124.1"/>
</dbReference>
<feature type="transmembrane region" description="Helical" evidence="14">
    <location>
        <begin position="478"/>
        <end position="497"/>
    </location>
</feature>
<keyword evidence="8 14" id="KW-1133">Transmembrane helix</keyword>
<keyword evidence="10 14" id="KW-0472">Membrane</keyword>
<keyword evidence="4 14" id="KW-0812">Transmembrane</keyword>
<dbReference type="SUPFAM" id="SSF161111">
    <property type="entry name" value="Cation efflux protein transmembrane domain-like"/>
    <property type="match status" value="1"/>
</dbReference>
<evidence type="ECO:0000256" key="11">
    <source>
        <dbReference type="ARBA" id="ARBA00023329"/>
    </source>
</evidence>
<evidence type="ECO:0000256" key="2">
    <source>
        <dbReference type="ARBA" id="ARBA00008873"/>
    </source>
</evidence>
<evidence type="ECO:0000256" key="13">
    <source>
        <dbReference type="SAM" id="MobiDB-lite"/>
    </source>
</evidence>
<feature type="region of interest" description="Disordered" evidence="13">
    <location>
        <begin position="270"/>
        <end position="339"/>
    </location>
</feature>
<evidence type="ECO:0000259" key="15">
    <source>
        <dbReference type="Pfam" id="PF01545"/>
    </source>
</evidence>
<reference evidence="19" key="2">
    <citation type="submission" date="2025-04" db="UniProtKB">
        <authorList>
            <consortium name="RefSeq"/>
        </authorList>
    </citation>
    <scope>IDENTIFICATION</scope>
</reference>
<sequence>MSNTSPKKQDGNSKDTDSAEDDEEDLQDALKEMVKIPDIDERPGTSRRHFEVQDSPEKGELKKKSTRRIIQKDQAEQGSQTCENRKKVKKSSTDKKELDSDDSWAALFIKRFSWTRNPTEAVSTRSNAVNPTTKISLAEVTENNLKTGATTKSKSSTETSNESLIRTDHYGYSKSKTGETNQNQLSDEESGDESAEFLDKLKKIEEASKPKSWKRPTPIVIKANPISSTTKKTEDEVQAKPRSDNEDKHRYINILKVPFHRNLNYAAENETNNQTTNNQPPEDVDTRTSPEKVSLGSPPPNSALKFAQKNENIDGKSGENPREISAENAEQKKRVNTDSQRTLTITGHSHITTKWQDHCHFRDSQQTGSDKVAKRKLITACFLCTIFMIIEIVGGVISNSLAIATDAAHLLTDLASFLISLFALYLAGRPSSERLNFGWYRAEVIGAMISVFFIWVVTGILVYMAIMRWVHQDFDLEAKIMLITSALAILFNIIMAVQLNHGHSHFSPGTLRRSMAIGSQDHVMVGRSVSAQFSVKGEQNINVRAALIHVIGDLLQSVGVFVAALIIFFKPDWAFMDSVCTFLFSVLVLVVTFKILKDVLMVLMEATPDFMDYEEVKRTFLSIPGVEHVHNLRIWALSINKIALSAHLAISKDADPQLILEEATTLIHKRYRFFETTIQIEEYSPDMENCEMCLSPSDKKEDRRPSDLEEGVGGGDRKKAERRPSDTENG</sequence>
<feature type="transmembrane region" description="Helical" evidence="14">
    <location>
        <begin position="439"/>
        <end position="466"/>
    </location>
</feature>
<dbReference type="InterPro" id="IPR027469">
    <property type="entry name" value="Cation_efflux_TMD_sf"/>
</dbReference>
<evidence type="ECO:0000313" key="17">
    <source>
        <dbReference type="EnsemblMetazoa" id="XP_016984613.1"/>
    </source>
</evidence>
<dbReference type="OrthoDB" id="9944568at2759"/>
<feature type="compositionally biased region" description="Acidic residues" evidence="13">
    <location>
        <begin position="18"/>
        <end position="27"/>
    </location>
</feature>
<feature type="compositionally biased region" description="Basic and acidic residues" evidence="13">
    <location>
        <begin position="715"/>
        <end position="730"/>
    </location>
</feature>
<feature type="region of interest" description="Disordered" evidence="13">
    <location>
        <begin position="119"/>
        <end position="250"/>
    </location>
</feature>
<dbReference type="Pfam" id="PF16916">
    <property type="entry name" value="ZT_dimer"/>
    <property type="match status" value="1"/>
</dbReference>
<keyword evidence="9" id="KW-0406">Ion transport</keyword>
<dbReference type="SUPFAM" id="SSF160240">
    <property type="entry name" value="Cation efflux protein cytoplasmic domain-like"/>
    <property type="match status" value="1"/>
</dbReference>
<keyword evidence="18" id="KW-1185">Reference proteome</keyword>
<name>A0A6P4FBD3_DRORH</name>
<dbReference type="GeneID" id="108048456"/>
<reference evidence="17" key="3">
    <citation type="submission" date="2025-05" db="UniProtKB">
        <authorList>
            <consortium name="EnsemblMetazoa"/>
        </authorList>
    </citation>
    <scope>IDENTIFICATION</scope>
</reference>
<dbReference type="GO" id="GO:0005385">
    <property type="term" value="F:zinc ion transmembrane transporter activity"/>
    <property type="evidence" value="ECO:0007669"/>
    <property type="project" value="UniProtKB-ARBA"/>
</dbReference>
<dbReference type="EnsemblMetazoa" id="XM_017129124.1">
    <property type="protein sequence ID" value="XP_016984613.1"/>
    <property type="gene ID" value="LOC108048456"/>
</dbReference>
<feature type="transmembrane region" description="Helical" evidence="14">
    <location>
        <begin position="377"/>
        <end position="401"/>
    </location>
</feature>
<evidence type="ECO:0000256" key="1">
    <source>
        <dbReference type="ARBA" id="ARBA00004638"/>
    </source>
</evidence>
<dbReference type="FunFam" id="1.20.1510.10:FF:000002">
    <property type="entry name" value="zinc transporter 3 isoform X1"/>
    <property type="match status" value="1"/>
</dbReference>
<protein>
    <submittedName>
        <fullName evidence="19">Uncharacterized protein LOC108048456 isoform X1</fullName>
    </submittedName>
</protein>
<feature type="compositionally biased region" description="Basic and acidic residues" evidence="13">
    <location>
        <begin position="231"/>
        <end position="250"/>
    </location>
</feature>
<dbReference type="AlphaFoldDB" id="A0A6P4FBD3"/>
<dbReference type="PANTHER" id="PTHR11562:SF17">
    <property type="entry name" value="RE54080P-RELATED"/>
    <property type="match status" value="1"/>
</dbReference>
<dbReference type="GO" id="GO:0010043">
    <property type="term" value="P:response to zinc ion"/>
    <property type="evidence" value="ECO:0007669"/>
    <property type="project" value="TreeGrafter"/>
</dbReference>
<feature type="transmembrane region" description="Helical" evidence="14">
    <location>
        <begin position="407"/>
        <end position="427"/>
    </location>
</feature>
<dbReference type="NCBIfam" id="TIGR01297">
    <property type="entry name" value="CDF"/>
    <property type="match status" value="1"/>
</dbReference>
<feature type="compositionally biased region" description="Low complexity" evidence="13">
    <location>
        <begin position="150"/>
        <end position="163"/>
    </location>
</feature>
<evidence type="ECO:0000259" key="16">
    <source>
        <dbReference type="Pfam" id="PF16916"/>
    </source>
</evidence>
<dbReference type="GO" id="GO:0005886">
    <property type="term" value="C:plasma membrane"/>
    <property type="evidence" value="ECO:0007669"/>
    <property type="project" value="TreeGrafter"/>
</dbReference>
<feature type="region of interest" description="Disordered" evidence="13">
    <location>
        <begin position="691"/>
        <end position="730"/>
    </location>
</feature>
<feature type="compositionally biased region" description="Basic and acidic residues" evidence="13">
    <location>
        <begin position="7"/>
        <end position="17"/>
    </location>
</feature>
<evidence type="ECO:0000256" key="5">
    <source>
        <dbReference type="ARBA" id="ARBA00022723"/>
    </source>
</evidence>
<gene>
    <name evidence="19" type="primary">LOC108048456</name>
    <name evidence="17" type="synonym">108048456</name>
</gene>
<dbReference type="GO" id="GO:0046872">
    <property type="term" value="F:metal ion binding"/>
    <property type="evidence" value="ECO:0007669"/>
    <property type="project" value="UniProtKB-KW"/>
</dbReference>
<dbReference type="CTD" id="326167"/>
<feature type="compositionally biased region" description="Basic and acidic residues" evidence="13">
    <location>
        <begin position="28"/>
        <end position="63"/>
    </location>
</feature>
<feature type="region of interest" description="Disordered" evidence="13">
    <location>
        <begin position="1"/>
        <end position="100"/>
    </location>
</feature>
<feature type="compositionally biased region" description="Low complexity" evidence="13">
    <location>
        <begin position="270"/>
        <end position="281"/>
    </location>
</feature>
<feature type="compositionally biased region" description="Polar residues" evidence="13">
    <location>
        <begin position="119"/>
        <end position="149"/>
    </location>
</feature>
<keyword evidence="3" id="KW-0813">Transport</keyword>
<reference evidence="18" key="1">
    <citation type="journal article" date="2021" name="Elife">
        <title>Highly contiguous assemblies of 101 drosophilid genomes.</title>
        <authorList>
            <person name="Kim B.Y."/>
            <person name="Wang J.R."/>
            <person name="Miller D.E."/>
            <person name="Barmina O."/>
            <person name="Delaney E."/>
            <person name="Thompson A."/>
            <person name="Comeault A.A."/>
            <person name="Peede D."/>
            <person name="D'Agostino E.R."/>
            <person name="Pelaez J."/>
            <person name="Aguilar J.M."/>
            <person name="Haji D."/>
            <person name="Matsunaga T."/>
            <person name="Armstrong E.E."/>
            <person name="Zych M."/>
            <person name="Ogawa Y."/>
            <person name="Stamenkovic-Radak M."/>
            <person name="Jelic M."/>
            <person name="Veselinovic M.S."/>
            <person name="Tanaskovic M."/>
            <person name="Eric P."/>
            <person name="Gao J.J."/>
            <person name="Katoh T.K."/>
            <person name="Toda M.J."/>
            <person name="Watabe H."/>
            <person name="Watada M."/>
            <person name="Davis J.S."/>
            <person name="Moyle L.C."/>
            <person name="Manoli G."/>
            <person name="Bertolini E."/>
            <person name="Kostal V."/>
            <person name="Hawley R.S."/>
            <person name="Takahashi A."/>
            <person name="Jones C.D."/>
            <person name="Price D.K."/>
            <person name="Whiteman N."/>
            <person name="Kopp A."/>
            <person name="Matute D.R."/>
            <person name="Petrov D.A."/>
        </authorList>
    </citation>
    <scope>NUCLEOTIDE SEQUENCE [LARGE SCALE GENOMIC DNA]</scope>
</reference>
<feature type="domain" description="Cation efflux protein transmembrane" evidence="15">
    <location>
        <begin position="378"/>
        <end position="604"/>
    </location>
</feature>
<dbReference type="InterPro" id="IPR027470">
    <property type="entry name" value="Cation_efflux_CTD"/>
</dbReference>
<keyword evidence="5" id="KW-0479">Metal-binding</keyword>
<dbReference type="Proteomes" id="UP001652680">
    <property type="component" value="Unassembled WGS sequence"/>
</dbReference>
<evidence type="ECO:0000313" key="18">
    <source>
        <dbReference type="Proteomes" id="UP001652680"/>
    </source>
</evidence>
<evidence type="ECO:0000256" key="3">
    <source>
        <dbReference type="ARBA" id="ARBA00022448"/>
    </source>
</evidence>
<dbReference type="InterPro" id="IPR036837">
    <property type="entry name" value="Cation_efflux_CTD_sf"/>
</dbReference>
<organism evidence="19">
    <name type="scientific">Drosophila rhopaloa</name>
    <name type="common">Fruit fly</name>
    <dbReference type="NCBI Taxonomy" id="1041015"/>
    <lineage>
        <taxon>Eukaryota</taxon>
        <taxon>Metazoa</taxon>
        <taxon>Ecdysozoa</taxon>
        <taxon>Arthropoda</taxon>
        <taxon>Hexapoda</taxon>
        <taxon>Insecta</taxon>
        <taxon>Pterygota</taxon>
        <taxon>Neoptera</taxon>
        <taxon>Endopterygota</taxon>
        <taxon>Diptera</taxon>
        <taxon>Brachycera</taxon>
        <taxon>Muscomorpha</taxon>
        <taxon>Ephydroidea</taxon>
        <taxon>Drosophilidae</taxon>
        <taxon>Drosophila</taxon>
        <taxon>Sophophora</taxon>
    </lineage>
</organism>
<comment type="catalytic activity">
    <reaction evidence="12">
        <text>Zn(2+)(in) + 2 H(+)(out) = Zn(2+)(out) + 2 H(+)(in)</text>
        <dbReference type="Rhea" id="RHEA:72627"/>
        <dbReference type="ChEBI" id="CHEBI:15378"/>
        <dbReference type="ChEBI" id="CHEBI:29105"/>
    </reaction>
</comment>
<dbReference type="GO" id="GO:0030658">
    <property type="term" value="C:transport vesicle membrane"/>
    <property type="evidence" value="ECO:0007669"/>
    <property type="project" value="UniProtKB-SubCell"/>
</dbReference>
<evidence type="ECO:0000256" key="4">
    <source>
        <dbReference type="ARBA" id="ARBA00022692"/>
    </source>
</evidence>
<feature type="compositionally biased region" description="Basic and acidic residues" evidence="13">
    <location>
        <begin position="197"/>
        <end position="209"/>
    </location>
</feature>
<feature type="compositionally biased region" description="Acidic residues" evidence="13">
    <location>
        <begin position="186"/>
        <end position="196"/>
    </location>
</feature>
<proteinExistence type="inferred from homology"/>
<dbReference type="Gene3D" id="1.20.1510.10">
    <property type="entry name" value="Cation efflux protein transmembrane domain"/>
    <property type="match status" value="1"/>
</dbReference>
<evidence type="ECO:0000256" key="9">
    <source>
        <dbReference type="ARBA" id="ARBA00023065"/>
    </source>
</evidence>
<comment type="similarity">
    <text evidence="2">Belongs to the cation diffusion facilitator (CDF) transporter (TC 2.A.4) family. SLC30A subfamily.</text>
</comment>
<feature type="transmembrane region" description="Helical" evidence="14">
    <location>
        <begin position="575"/>
        <end position="596"/>
    </location>
</feature>